<gene>
    <name evidence="1" type="ORF">DFQ59_10880</name>
</gene>
<accession>A0A369C256</accession>
<name>A0A369C256_9GAMM</name>
<dbReference type="AlphaFoldDB" id="A0A369C256"/>
<dbReference type="EMBL" id="QPJY01000008">
    <property type="protein sequence ID" value="RCX28052.1"/>
    <property type="molecule type" value="Genomic_DNA"/>
</dbReference>
<reference evidence="1 2" key="1">
    <citation type="submission" date="2018-07" db="EMBL/GenBank/DDBJ databases">
        <title>Genomic Encyclopedia of Type Strains, Phase IV (KMG-IV): sequencing the most valuable type-strain genomes for metagenomic binning, comparative biology and taxonomic classification.</title>
        <authorList>
            <person name="Goeker M."/>
        </authorList>
    </citation>
    <scope>NUCLEOTIDE SEQUENCE [LARGE SCALE GENOMIC DNA]</scope>
    <source>
        <strain evidence="1 2">DSM 26407</strain>
    </source>
</reference>
<organism evidence="1 2">
    <name type="scientific">Thioalbus denitrificans</name>
    <dbReference type="NCBI Taxonomy" id="547122"/>
    <lineage>
        <taxon>Bacteria</taxon>
        <taxon>Pseudomonadati</taxon>
        <taxon>Pseudomonadota</taxon>
        <taxon>Gammaproteobacteria</taxon>
        <taxon>Chromatiales</taxon>
        <taxon>Ectothiorhodospiraceae</taxon>
        <taxon>Thioalbus</taxon>
    </lineage>
</organism>
<dbReference type="Proteomes" id="UP000252707">
    <property type="component" value="Unassembled WGS sequence"/>
</dbReference>
<evidence type="ECO:0000313" key="1">
    <source>
        <dbReference type="EMBL" id="RCX28052.1"/>
    </source>
</evidence>
<protein>
    <submittedName>
        <fullName evidence="1">Uncharacterized protein</fullName>
    </submittedName>
</protein>
<sequence>MDTSSRFFNFPGFDRVPSEHEVRLEMDRLSQALLDSPDMEGVYGPLLACCRQLLAALKDGKPRDWALYPAE</sequence>
<comment type="caution">
    <text evidence="1">The sequence shown here is derived from an EMBL/GenBank/DDBJ whole genome shotgun (WGS) entry which is preliminary data.</text>
</comment>
<keyword evidence="2" id="KW-1185">Reference proteome</keyword>
<proteinExistence type="predicted"/>
<evidence type="ECO:0000313" key="2">
    <source>
        <dbReference type="Proteomes" id="UP000252707"/>
    </source>
</evidence>